<reference evidence="1 2" key="1">
    <citation type="journal article" date="2021" name="Elife">
        <title>Chloroplast acquisition without the gene transfer in kleptoplastic sea slugs, Plakobranchus ocellatus.</title>
        <authorList>
            <person name="Maeda T."/>
            <person name="Takahashi S."/>
            <person name="Yoshida T."/>
            <person name="Shimamura S."/>
            <person name="Takaki Y."/>
            <person name="Nagai Y."/>
            <person name="Toyoda A."/>
            <person name="Suzuki Y."/>
            <person name="Arimoto A."/>
            <person name="Ishii H."/>
            <person name="Satoh N."/>
            <person name="Nishiyama T."/>
            <person name="Hasebe M."/>
            <person name="Maruyama T."/>
            <person name="Minagawa J."/>
            <person name="Obokata J."/>
            <person name="Shigenobu S."/>
        </authorList>
    </citation>
    <scope>NUCLEOTIDE SEQUENCE [LARGE SCALE GENOMIC DNA]</scope>
</reference>
<dbReference type="EMBL" id="BLXT01007596">
    <property type="protein sequence ID" value="GFO40216.1"/>
    <property type="molecule type" value="Genomic_DNA"/>
</dbReference>
<evidence type="ECO:0000313" key="1">
    <source>
        <dbReference type="EMBL" id="GFO40216.1"/>
    </source>
</evidence>
<sequence length="127" mass="14048">MKRQWRDVLEAWKRLTTSPSQSLSKDAFLGLLNRLHQKLKTEIGRNANLIPGFRATGLHPFNPSKVLLNKLPPGKNEAGTGTADTNSAAVSDAVLDVLSTMKGEERVNQHLRNVAQGTVSFRERAFL</sequence>
<dbReference type="Proteomes" id="UP000735302">
    <property type="component" value="Unassembled WGS sequence"/>
</dbReference>
<proteinExistence type="predicted"/>
<evidence type="ECO:0000313" key="2">
    <source>
        <dbReference type="Proteomes" id="UP000735302"/>
    </source>
</evidence>
<comment type="caution">
    <text evidence="1">The sequence shown here is derived from an EMBL/GenBank/DDBJ whole genome shotgun (WGS) entry which is preliminary data.</text>
</comment>
<organism evidence="1 2">
    <name type="scientific">Plakobranchus ocellatus</name>
    <dbReference type="NCBI Taxonomy" id="259542"/>
    <lineage>
        <taxon>Eukaryota</taxon>
        <taxon>Metazoa</taxon>
        <taxon>Spiralia</taxon>
        <taxon>Lophotrochozoa</taxon>
        <taxon>Mollusca</taxon>
        <taxon>Gastropoda</taxon>
        <taxon>Heterobranchia</taxon>
        <taxon>Euthyneura</taxon>
        <taxon>Panpulmonata</taxon>
        <taxon>Sacoglossa</taxon>
        <taxon>Placobranchoidea</taxon>
        <taxon>Plakobranchidae</taxon>
        <taxon>Plakobranchus</taxon>
    </lineage>
</organism>
<dbReference type="AlphaFoldDB" id="A0AAV4D8E8"/>
<gene>
    <name evidence="1" type="ORF">PoB_006672100</name>
</gene>
<name>A0AAV4D8E8_9GAST</name>
<keyword evidence="2" id="KW-1185">Reference proteome</keyword>
<accession>A0AAV4D8E8</accession>
<protein>
    <submittedName>
        <fullName evidence="1">Pogo transposable element with krab domain</fullName>
    </submittedName>
</protein>